<protein>
    <submittedName>
        <fullName evidence="1">Uncharacterized protein</fullName>
    </submittedName>
</protein>
<proteinExistence type="predicted"/>
<comment type="caution">
    <text evidence="1">The sequence shown here is derived from an EMBL/GenBank/DDBJ whole genome shotgun (WGS) entry which is preliminary data.</text>
</comment>
<evidence type="ECO:0000313" key="1">
    <source>
        <dbReference type="EMBL" id="KAG9456722.1"/>
    </source>
</evidence>
<reference evidence="1 2" key="1">
    <citation type="submission" date="2021-07" db="EMBL/GenBank/DDBJ databases">
        <title>The Aristolochia fimbriata genome: insights into angiosperm evolution, floral development and chemical biosynthesis.</title>
        <authorList>
            <person name="Jiao Y."/>
        </authorList>
    </citation>
    <scope>NUCLEOTIDE SEQUENCE [LARGE SCALE GENOMIC DNA]</scope>
    <source>
        <strain evidence="1">IBCAS-2021</strain>
        <tissue evidence="1">Leaf</tissue>
    </source>
</reference>
<evidence type="ECO:0000313" key="2">
    <source>
        <dbReference type="Proteomes" id="UP000825729"/>
    </source>
</evidence>
<dbReference type="AlphaFoldDB" id="A0AAV7FAB0"/>
<organism evidence="1 2">
    <name type="scientific">Aristolochia fimbriata</name>
    <name type="common">White veined hardy Dutchman's pipe vine</name>
    <dbReference type="NCBI Taxonomy" id="158543"/>
    <lineage>
        <taxon>Eukaryota</taxon>
        <taxon>Viridiplantae</taxon>
        <taxon>Streptophyta</taxon>
        <taxon>Embryophyta</taxon>
        <taxon>Tracheophyta</taxon>
        <taxon>Spermatophyta</taxon>
        <taxon>Magnoliopsida</taxon>
        <taxon>Magnoliidae</taxon>
        <taxon>Piperales</taxon>
        <taxon>Aristolochiaceae</taxon>
        <taxon>Aristolochia</taxon>
    </lineage>
</organism>
<keyword evidence="2" id="KW-1185">Reference proteome</keyword>
<dbReference type="EMBL" id="JAINDJ010000002">
    <property type="protein sequence ID" value="KAG9456722.1"/>
    <property type="molecule type" value="Genomic_DNA"/>
</dbReference>
<gene>
    <name evidence="1" type="ORF">H6P81_001230</name>
</gene>
<sequence>MDQRSEKKGGGRGRGRERFPVKAMIFESIFKARSHVCGRASALPRIYKWATSTESEKVRRWNLLRHHQLAAASTVKYCRAQVCLVERN</sequence>
<dbReference type="Proteomes" id="UP000825729">
    <property type="component" value="Unassembled WGS sequence"/>
</dbReference>
<name>A0AAV7FAB0_ARIFI</name>
<accession>A0AAV7FAB0</accession>